<evidence type="ECO:0000313" key="3">
    <source>
        <dbReference type="Proteomes" id="UP001212498"/>
    </source>
</evidence>
<sequence>MVLLLEHCRCLEPSLDHLAHVPFPKFVHRLRASAEQDLALALLRHGFVGYSRDYQLVVLPMPDPRTGTTPPPLRYLFRYCVQATCTTALPARTWRVSLDDRLTTCETRVEYDGYVWGVKWQALYPGATLISDSPTARSWAAAIGIDFHEVRFETNVHVLTLVFSDLHIEELPPPPPGHGHQFPVQ</sequence>
<comment type="caution">
    <text evidence="2">The sequence shown here is derived from an EMBL/GenBank/DDBJ whole genome shotgun (WGS) entry which is preliminary data.</text>
</comment>
<protein>
    <recommendedName>
        <fullName evidence="1">YxiG-like domain-containing protein</fullName>
    </recommendedName>
</protein>
<name>A0ABT4T5D2_9ACTN</name>
<dbReference type="EMBL" id="JAPNUD010000095">
    <property type="protein sequence ID" value="MDA0644373.1"/>
    <property type="molecule type" value="Genomic_DNA"/>
</dbReference>
<accession>A0ABT4T5D2</accession>
<reference evidence="2 3" key="1">
    <citation type="submission" date="2022-11" db="EMBL/GenBank/DDBJ databases">
        <title>Nonomuraea corallina sp. nov., a new species of the genus Nonomuraea isolated from sea side sediment in Thai sea.</title>
        <authorList>
            <person name="Ngamcharungchit C."/>
            <person name="Matsumoto A."/>
            <person name="Suriyachadkun C."/>
            <person name="Panbangred W."/>
            <person name="Inahashi Y."/>
            <person name="Intra B."/>
        </authorList>
    </citation>
    <scope>NUCLEOTIDE SEQUENCE [LARGE SCALE GENOMIC DNA]</scope>
    <source>
        <strain evidence="2 3">DSM 43553</strain>
    </source>
</reference>
<dbReference type="Proteomes" id="UP001212498">
    <property type="component" value="Unassembled WGS sequence"/>
</dbReference>
<evidence type="ECO:0000259" key="1">
    <source>
        <dbReference type="Pfam" id="PF24712"/>
    </source>
</evidence>
<dbReference type="RefSeq" id="WP_271278377.1">
    <property type="nucleotide sequence ID" value="NZ_BAABFD010000009.1"/>
</dbReference>
<proteinExistence type="predicted"/>
<keyword evidence="3" id="KW-1185">Reference proteome</keyword>
<feature type="domain" description="YxiG-like" evidence="1">
    <location>
        <begin position="31"/>
        <end position="173"/>
    </location>
</feature>
<dbReference type="Pfam" id="PF24712">
    <property type="entry name" value="YxiG_2"/>
    <property type="match status" value="1"/>
</dbReference>
<evidence type="ECO:0000313" key="2">
    <source>
        <dbReference type="EMBL" id="MDA0644373.1"/>
    </source>
</evidence>
<organism evidence="2 3">
    <name type="scientific">Nonomuraea ferruginea</name>
    <dbReference type="NCBI Taxonomy" id="46174"/>
    <lineage>
        <taxon>Bacteria</taxon>
        <taxon>Bacillati</taxon>
        <taxon>Actinomycetota</taxon>
        <taxon>Actinomycetes</taxon>
        <taxon>Streptosporangiales</taxon>
        <taxon>Streptosporangiaceae</taxon>
        <taxon>Nonomuraea</taxon>
    </lineage>
</organism>
<dbReference type="InterPro" id="IPR058188">
    <property type="entry name" value="YxiG-like"/>
</dbReference>
<gene>
    <name evidence="2" type="ORF">OUY24_27410</name>
</gene>